<accession>A0A9Q0JHG9</accession>
<gene>
    <name evidence="4" type="ORF">Tsubulata_010381</name>
</gene>
<feature type="chain" id="PRO_5040476313" description="Protein GAMETE EXPRESSED 1" evidence="3">
    <location>
        <begin position="23"/>
        <end position="594"/>
    </location>
</feature>
<name>A0A9Q0JHG9_9ROSI</name>
<organism evidence="4 5">
    <name type="scientific">Turnera subulata</name>
    <dbReference type="NCBI Taxonomy" id="218843"/>
    <lineage>
        <taxon>Eukaryota</taxon>
        <taxon>Viridiplantae</taxon>
        <taxon>Streptophyta</taxon>
        <taxon>Embryophyta</taxon>
        <taxon>Tracheophyta</taxon>
        <taxon>Spermatophyta</taxon>
        <taxon>Magnoliopsida</taxon>
        <taxon>eudicotyledons</taxon>
        <taxon>Gunneridae</taxon>
        <taxon>Pentapetalae</taxon>
        <taxon>rosids</taxon>
        <taxon>fabids</taxon>
        <taxon>Malpighiales</taxon>
        <taxon>Passifloraceae</taxon>
        <taxon>Turnera</taxon>
    </lineage>
</organism>
<evidence type="ECO:0000313" key="5">
    <source>
        <dbReference type="Proteomes" id="UP001141552"/>
    </source>
</evidence>
<dbReference type="EMBL" id="JAKUCV010002922">
    <property type="protein sequence ID" value="KAJ4840885.1"/>
    <property type="molecule type" value="Genomic_DNA"/>
</dbReference>
<reference evidence="4" key="1">
    <citation type="submission" date="2022-02" db="EMBL/GenBank/DDBJ databases">
        <authorList>
            <person name="Henning P.M."/>
            <person name="McCubbin A.G."/>
            <person name="Shore J.S."/>
        </authorList>
    </citation>
    <scope>NUCLEOTIDE SEQUENCE</scope>
    <source>
        <strain evidence="4">F60SS</strain>
        <tissue evidence="4">Leaves</tissue>
    </source>
</reference>
<keyword evidence="2" id="KW-0812">Transmembrane</keyword>
<feature type="transmembrane region" description="Helical" evidence="2">
    <location>
        <begin position="428"/>
        <end position="446"/>
    </location>
</feature>
<sequence length="594" mass="67969">MGYYSQILVLLILVLSSPRCQSWGWFSSSTERDPNDQPSQTDRMIGGSVAEFSMDGLGDEKGMKLVEKAKSKIVGSNSCWQNAYQQLFAGCSQILAAEEKRSRFAWHLSDCFQKESGRPRFPSCDVKSAMLSCLKKLNDNEHKIYLEFLLETNSICYQLQAHTFKHKMERLVNELKTSAEDVEDRLETMQDRTDSLLKNSVQIHDSLSSIDLRVESVAESTKDVKAHMDSLSQQSEDIYKQSRNIALAQAELEEGQANMSNNFKEGMTMIHDAYSNLGQQVDNLRHETVEIEKEIGRVGEAMSSKMKNLQNSANDIENIAGQSLNKQQLLLDGQSTALEGLQHLTKSQSEALLESRNTLQQLAEYGRQQQEELLQRQEQLQRVHDHLVENSKSILAAQEAFELKQASMFIALDKLFALHNTMLLESRIFKALLIYSLSIFAIYMFTSTKQTYNVRLRLYLGLGATMALEVAILHLTTNNIEQRTWLIDSVRSLFLVAASIQYVYAILTYRDYDLLNHQMLLTMNEKFNAMLQNKQLPWEASENRVNWSSWIEADLTEDDDELEDLDFIVPEEVGENSITTSSTTKMYDLRHRRH</sequence>
<proteinExistence type="predicted"/>
<feature type="signal peptide" evidence="3">
    <location>
        <begin position="1"/>
        <end position="22"/>
    </location>
</feature>
<dbReference type="PANTHER" id="PTHR33538:SF2">
    <property type="entry name" value="PROTEIN GAMETE EXPRESSED 1"/>
    <property type="match status" value="1"/>
</dbReference>
<evidence type="ECO:0008006" key="6">
    <source>
        <dbReference type="Google" id="ProtNLM"/>
    </source>
</evidence>
<evidence type="ECO:0000256" key="2">
    <source>
        <dbReference type="SAM" id="Phobius"/>
    </source>
</evidence>
<keyword evidence="5" id="KW-1185">Reference proteome</keyword>
<feature type="coiled-coil region" evidence="1">
    <location>
        <begin position="165"/>
        <end position="199"/>
    </location>
</feature>
<protein>
    <recommendedName>
        <fullName evidence="6">Protein GAMETE EXPRESSED 1</fullName>
    </recommendedName>
</protein>
<dbReference type="Gene3D" id="1.10.287.950">
    <property type="entry name" value="Methyl-accepting chemotaxis protein"/>
    <property type="match status" value="1"/>
</dbReference>
<dbReference type="AlphaFoldDB" id="A0A9Q0JHG9"/>
<evidence type="ECO:0000256" key="3">
    <source>
        <dbReference type="SAM" id="SignalP"/>
    </source>
</evidence>
<keyword evidence="3" id="KW-0732">Signal</keyword>
<comment type="caution">
    <text evidence="4">The sequence shown here is derived from an EMBL/GenBank/DDBJ whole genome shotgun (WGS) entry which is preliminary data.</text>
</comment>
<keyword evidence="1" id="KW-0175">Coiled coil</keyword>
<dbReference type="OrthoDB" id="377549at2759"/>
<keyword evidence="2" id="KW-0472">Membrane</keyword>
<feature type="transmembrane region" description="Helical" evidence="2">
    <location>
        <begin position="489"/>
        <end position="509"/>
    </location>
</feature>
<keyword evidence="2" id="KW-1133">Transmembrane helix</keyword>
<evidence type="ECO:0000313" key="4">
    <source>
        <dbReference type="EMBL" id="KAJ4840885.1"/>
    </source>
</evidence>
<dbReference type="PANTHER" id="PTHR33538">
    <property type="entry name" value="PROTEIN GAMETE EXPRESSED 1"/>
    <property type="match status" value="1"/>
</dbReference>
<reference evidence="4" key="2">
    <citation type="journal article" date="2023" name="Plants (Basel)">
        <title>Annotation of the Turnera subulata (Passifloraceae) Draft Genome Reveals the S-Locus Evolved after the Divergence of Turneroideae from Passifloroideae in a Stepwise Manner.</title>
        <authorList>
            <person name="Henning P.M."/>
            <person name="Roalson E.H."/>
            <person name="Mir W."/>
            <person name="McCubbin A.G."/>
            <person name="Shore J.S."/>
        </authorList>
    </citation>
    <scope>NUCLEOTIDE SEQUENCE</scope>
    <source>
        <strain evidence="4">F60SS</strain>
    </source>
</reference>
<evidence type="ECO:0000256" key="1">
    <source>
        <dbReference type="SAM" id="Coils"/>
    </source>
</evidence>
<dbReference type="InterPro" id="IPR040346">
    <property type="entry name" value="GEX1/Brambleberry"/>
</dbReference>
<dbReference type="Proteomes" id="UP001141552">
    <property type="component" value="Unassembled WGS sequence"/>
</dbReference>
<feature type="transmembrane region" description="Helical" evidence="2">
    <location>
        <begin position="458"/>
        <end position="477"/>
    </location>
</feature>